<dbReference type="Gene3D" id="1.10.418.10">
    <property type="entry name" value="Calponin-like domain"/>
    <property type="match status" value="1"/>
</dbReference>
<dbReference type="AlphaFoldDB" id="A0A2Z6NJZ2"/>
<evidence type="ECO:0000313" key="2">
    <source>
        <dbReference type="Proteomes" id="UP000242715"/>
    </source>
</evidence>
<dbReference type="SUPFAM" id="SSF47576">
    <property type="entry name" value="Calponin-homology domain, CH-domain"/>
    <property type="match status" value="1"/>
</dbReference>
<keyword evidence="2" id="KW-1185">Reference proteome</keyword>
<dbReference type="OrthoDB" id="3176171at2759"/>
<reference evidence="2" key="1">
    <citation type="journal article" date="2017" name="Front. Plant Sci.">
        <title>Climate Clever Clovers: New Paradigm to Reduce the Environmental Footprint of Ruminants by Breeding Low Methanogenic Forages Utilizing Haplotype Variation.</title>
        <authorList>
            <person name="Kaur P."/>
            <person name="Appels R."/>
            <person name="Bayer P.E."/>
            <person name="Keeble-Gagnere G."/>
            <person name="Wang J."/>
            <person name="Hirakawa H."/>
            <person name="Shirasawa K."/>
            <person name="Vercoe P."/>
            <person name="Stefanova K."/>
            <person name="Durmic Z."/>
            <person name="Nichols P."/>
            <person name="Revell C."/>
            <person name="Isobe S.N."/>
            <person name="Edwards D."/>
            <person name="Erskine W."/>
        </authorList>
    </citation>
    <scope>NUCLEOTIDE SEQUENCE [LARGE SCALE GENOMIC DNA]</scope>
    <source>
        <strain evidence="2">cv. Daliak</strain>
    </source>
</reference>
<evidence type="ECO:0000313" key="1">
    <source>
        <dbReference type="EMBL" id="GAU30077.1"/>
    </source>
</evidence>
<name>A0A2Z6NJZ2_TRISU</name>
<dbReference type="Proteomes" id="UP000242715">
    <property type="component" value="Unassembled WGS sequence"/>
</dbReference>
<dbReference type="EMBL" id="DF973414">
    <property type="protein sequence ID" value="GAU30077.1"/>
    <property type="molecule type" value="Genomic_DNA"/>
</dbReference>
<accession>A0A2Z6NJZ2</accession>
<protein>
    <submittedName>
        <fullName evidence="1">Uncharacterized protein</fullName>
    </submittedName>
</protein>
<sequence>MENFSRSGVHDFTMASRKAEEATWRRYEATQWLESQAINKIHPGAVPKVVDTQVPLQSLAWDSQPLPAYQYFENVRNFLDAAAELKLPAFEASDLERESVENGSAGKIVDCILSLKWFHESKQLNNQSGSKHALGFVCKIGKKASC</sequence>
<organism evidence="1 2">
    <name type="scientific">Trifolium subterraneum</name>
    <name type="common">Subterranean clover</name>
    <dbReference type="NCBI Taxonomy" id="3900"/>
    <lineage>
        <taxon>Eukaryota</taxon>
        <taxon>Viridiplantae</taxon>
        <taxon>Streptophyta</taxon>
        <taxon>Embryophyta</taxon>
        <taxon>Tracheophyta</taxon>
        <taxon>Spermatophyta</taxon>
        <taxon>Magnoliopsida</taxon>
        <taxon>eudicotyledons</taxon>
        <taxon>Gunneridae</taxon>
        <taxon>Pentapetalae</taxon>
        <taxon>rosids</taxon>
        <taxon>fabids</taxon>
        <taxon>Fabales</taxon>
        <taxon>Fabaceae</taxon>
        <taxon>Papilionoideae</taxon>
        <taxon>50 kb inversion clade</taxon>
        <taxon>NPAAA clade</taxon>
        <taxon>Hologalegina</taxon>
        <taxon>IRL clade</taxon>
        <taxon>Trifolieae</taxon>
        <taxon>Trifolium</taxon>
    </lineage>
</organism>
<proteinExistence type="predicted"/>
<dbReference type="InterPro" id="IPR036872">
    <property type="entry name" value="CH_dom_sf"/>
</dbReference>
<gene>
    <name evidence="1" type="ORF">TSUD_332460</name>
</gene>